<name>A0A9W4WQ37_9GLOM</name>
<keyword evidence="3" id="KW-1185">Reference proteome</keyword>
<protein>
    <submittedName>
        <fullName evidence="2">18105_t:CDS:1</fullName>
    </submittedName>
</protein>
<evidence type="ECO:0000313" key="2">
    <source>
        <dbReference type="EMBL" id="CAI2178613.1"/>
    </source>
</evidence>
<feature type="compositionally biased region" description="Low complexity" evidence="1">
    <location>
        <begin position="96"/>
        <end position="109"/>
    </location>
</feature>
<accession>A0A9W4WQ37</accession>
<reference evidence="2" key="1">
    <citation type="submission" date="2022-08" db="EMBL/GenBank/DDBJ databases">
        <authorList>
            <person name="Kallberg Y."/>
            <person name="Tangrot J."/>
            <person name="Rosling A."/>
        </authorList>
    </citation>
    <scope>NUCLEOTIDE SEQUENCE</scope>
    <source>
        <strain evidence="2">Wild A</strain>
    </source>
</reference>
<gene>
    <name evidence="2" type="ORF">FWILDA_LOCUS8673</name>
</gene>
<evidence type="ECO:0000313" key="3">
    <source>
        <dbReference type="Proteomes" id="UP001153678"/>
    </source>
</evidence>
<proteinExistence type="predicted"/>
<dbReference type="Proteomes" id="UP001153678">
    <property type="component" value="Unassembled WGS sequence"/>
</dbReference>
<feature type="non-terminal residue" evidence="2">
    <location>
        <position position="1"/>
    </location>
</feature>
<dbReference type="AlphaFoldDB" id="A0A9W4WQ37"/>
<dbReference type="EMBL" id="CAMKVN010001890">
    <property type="protein sequence ID" value="CAI2178613.1"/>
    <property type="molecule type" value="Genomic_DNA"/>
</dbReference>
<feature type="region of interest" description="Disordered" evidence="1">
    <location>
        <begin position="89"/>
        <end position="113"/>
    </location>
</feature>
<sequence>IYANTEDFLMVSTLTNGKTLEDSMGKFPSPLGPKLISLLETLGYPTKKLPENNFKQSNTEDILTKTTYAVTEIETVSKSVVTVIEIVTGPPPQQTIPPTNDNPSQNNNDNDIDNFGQDIFGSSSLNIQNNLALMIIALKYKDQILSLAILATPQNFKGAFLIIFPKTGQDRSGPKDRLIIFIAGSHMSNTWESCRALLCADFNKFLSSALNVA</sequence>
<organism evidence="2 3">
    <name type="scientific">Funneliformis geosporum</name>
    <dbReference type="NCBI Taxonomy" id="1117311"/>
    <lineage>
        <taxon>Eukaryota</taxon>
        <taxon>Fungi</taxon>
        <taxon>Fungi incertae sedis</taxon>
        <taxon>Mucoromycota</taxon>
        <taxon>Glomeromycotina</taxon>
        <taxon>Glomeromycetes</taxon>
        <taxon>Glomerales</taxon>
        <taxon>Glomeraceae</taxon>
        <taxon>Funneliformis</taxon>
    </lineage>
</organism>
<evidence type="ECO:0000256" key="1">
    <source>
        <dbReference type="SAM" id="MobiDB-lite"/>
    </source>
</evidence>
<comment type="caution">
    <text evidence="2">The sequence shown here is derived from an EMBL/GenBank/DDBJ whole genome shotgun (WGS) entry which is preliminary data.</text>
</comment>